<keyword evidence="10" id="KW-1185">Reference proteome</keyword>
<feature type="binding site" evidence="6">
    <location>
        <position position="31"/>
    </location>
    <ligand>
        <name>NAD(+)</name>
        <dbReference type="ChEBI" id="CHEBI:57540"/>
    </ligand>
</feature>
<keyword evidence="3 9" id="KW-0560">Oxidoreductase</keyword>
<dbReference type="UniPathway" id="UPA00863"/>
<dbReference type="FunFam" id="3.40.50.720:FF:000009">
    <property type="entry name" value="Fatty oxidation complex, alpha subunit"/>
    <property type="match status" value="1"/>
</dbReference>
<dbReference type="InterPro" id="IPR013328">
    <property type="entry name" value="6PGD_dom2"/>
</dbReference>
<evidence type="ECO:0000256" key="2">
    <source>
        <dbReference type="ARBA" id="ARBA00009463"/>
    </source>
</evidence>
<dbReference type="RefSeq" id="WP_121451826.1">
    <property type="nucleotide sequence ID" value="NZ_RBWE01000001.1"/>
</dbReference>
<reference evidence="9 10" key="1">
    <citation type="submission" date="2018-10" db="EMBL/GenBank/DDBJ databases">
        <authorList>
            <person name="Grouzdev D.S."/>
            <person name="Krutkina M.S."/>
            <person name="Tourova T.P."/>
            <person name="Nazina T.N."/>
        </authorList>
    </citation>
    <scope>NUCLEOTIDE SEQUENCE [LARGE SCALE GENOMIC DNA]</scope>
    <source>
        <strain evidence="9 10">435</strain>
    </source>
</reference>
<dbReference type="NCBIfam" id="NF004474">
    <property type="entry name" value="PRK05808.1"/>
    <property type="match status" value="1"/>
</dbReference>
<evidence type="ECO:0000313" key="9">
    <source>
        <dbReference type="EMBL" id="RKO67416.1"/>
    </source>
</evidence>
<dbReference type="AlphaFoldDB" id="A0A494WVE3"/>
<evidence type="ECO:0000259" key="7">
    <source>
        <dbReference type="Pfam" id="PF00725"/>
    </source>
</evidence>
<dbReference type="OrthoDB" id="9815331at2"/>
<dbReference type="Pfam" id="PF02737">
    <property type="entry name" value="3HCDH_N"/>
    <property type="match status" value="1"/>
</dbReference>
<evidence type="ECO:0000259" key="8">
    <source>
        <dbReference type="Pfam" id="PF02737"/>
    </source>
</evidence>
<evidence type="ECO:0000256" key="4">
    <source>
        <dbReference type="ARBA" id="ARBA00067747"/>
    </source>
</evidence>
<dbReference type="PANTHER" id="PTHR48075">
    <property type="entry name" value="3-HYDROXYACYL-COA DEHYDROGENASE FAMILY PROTEIN"/>
    <property type="match status" value="1"/>
</dbReference>
<dbReference type="GO" id="GO:0070403">
    <property type="term" value="F:NAD+ binding"/>
    <property type="evidence" value="ECO:0007669"/>
    <property type="project" value="InterPro"/>
</dbReference>
<comment type="similarity">
    <text evidence="2">Belongs to the 3-hydroxyacyl-CoA dehydrogenase family.</text>
</comment>
<feature type="binding site" evidence="6">
    <location>
        <position position="90"/>
    </location>
    <ligand>
        <name>NAD(+)</name>
        <dbReference type="ChEBI" id="CHEBI:57540"/>
    </ligand>
</feature>
<gene>
    <name evidence="9" type="ORF">D7024_10875</name>
</gene>
<dbReference type="NCBIfam" id="NF005875">
    <property type="entry name" value="PRK07819.1"/>
    <property type="match status" value="1"/>
</dbReference>
<feature type="binding site" evidence="6">
    <location>
        <position position="272"/>
    </location>
    <ligand>
        <name>NAD(+)</name>
        <dbReference type="ChEBI" id="CHEBI:57540"/>
    </ligand>
</feature>
<sequence>MEKVLVLGAGTMGSGIAQVVAQAGFPVVLCDVEDRFVQKGLSLIEKNLARQVEKGKMAAADKEAILGRIKTTTNMADGADVDLVIEAVIENLELKINVFRELDRTIRKEAILASNTSALSISALAAATSRPEKVIGMHFFNPAPVMQLVEVVKGSATSEETFATIKVMVEKLGKTAVAVNEAPGFIVNRMLVPMINEAAYILMEGVASAEDIDTAMKLGANHPIGPLALADMIGIDVCLAVMETLYAEFSDAKYRPCPLLRKLVRAGYLGRKTGKGFYTY</sequence>
<feature type="site" description="Important for catalytic activity" evidence="5">
    <location>
        <position position="138"/>
    </location>
</feature>
<dbReference type="GO" id="GO:0006635">
    <property type="term" value="P:fatty acid beta-oxidation"/>
    <property type="evidence" value="ECO:0007669"/>
    <property type="project" value="TreeGrafter"/>
</dbReference>
<feature type="binding site" evidence="6">
    <location>
        <position position="141"/>
    </location>
    <ligand>
        <name>NAD(+)</name>
        <dbReference type="ChEBI" id="CHEBI:57540"/>
    </ligand>
</feature>
<evidence type="ECO:0000313" key="10">
    <source>
        <dbReference type="Proteomes" id="UP000271256"/>
    </source>
</evidence>
<dbReference type="PIRSF" id="PIRSF000105">
    <property type="entry name" value="HCDH"/>
    <property type="match status" value="1"/>
</dbReference>
<dbReference type="Pfam" id="PF00725">
    <property type="entry name" value="3HCDH"/>
    <property type="match status" value="1"/>
</dbReference>
<dbReference type="EMBL" id="RBWE01000001">
    <property type="protein sequence ID" value="RKO67416.1"/>
    <property type="molecule type" value="Genomic_DNA"/>
</dbReference>
<dbReference type="Gene3D" id="1.10.1040.10">
    <property type="entry name" value="N-(1-d-carboxylethyl)-l-norvaline Dehydrogenase, domain 2"/>
    <property type="match status" value="1"/>
</dbReference>
<dbReference type="GO" id="GO:0019605">
    <property type="term" value="P:butyrate metabolic process"/>
    <property type="evidence" value="ECO:0007669"/>
    <property type="project" value="UniProtKB-UniPathway"/>
</dbReference>
<dbReference type="InterPro" id="IPR008927">
    <property type="entry name" value="6-PGluconate_DH-like_C_sf"/>
</dbReference>
<dbReference type="PROSITE" id="PS00067">
    <property type="entry name" value="3HCDH"/>
    <property type="match status" value="1"/>
</dbReference>
<dbReference type="InterPro" id="IPR006180">
    <property type="entry name" value="3-OHacyl-CoA_DH_CS"/>
</dbReference>
<evidence type="ECO:0000256" key="3">
    <source>
        <dbReference type="ARBA" id="ARBA00023002"/>
    </source>
</evidence>
<dbReference type="InterPro" id="IPR006108">
    <property type="entry name" value="3HC_DH_C"/>
</dbReference>
<dbReference type="Gene3D" id="3.40.50.720">
    <property type="entry name" value="NAD(P)-binding Rossmann-like Domain"/>
    <property type="match status" value="1"/>
</dbReference>
<feature type="binding site" evidence="6">
    <location>
        <begin position="8"/>
        <end position="13"/>
    </location>
    <ligand>
        <name>NAD(+)</name>
        <dbReference type="ChEBI" id="CHEBI:57540"/>
    </ligand>
</feature>
<dbReference type="SUPFAM" id="SSF48179">
    <property type="entry name" value="6-phosphogluconate dehydrogenase C-terminal domain-like"/>
    <property type="match status" value="1"/>
</dbReference>
<comment type="pathway">
    <text evidence="1">Lipid metabolism; butanoate metabolism.</text>
</comment>
<accession>A0A494WVE3</accession>
<feature type="binding site" evidence="6">
    <location>
        <position position="95"/>
    </location>
    <ligand>
        <name>NAD(+)</name>
        <dbReference type="ChEBI" id="CHEBI:57540"/>
    </ligand>
</feature>
<organism evidence="9 10">
    <name type="scientific">Desulfofundulus salinus</name>
    <dbReference type="NCBI Taxonomy" id="2419843"/>
    <lineage>
        <taxon>Bacteria</taxon>
        <taxon>Bacillati</taxon>
        <taxon>Bacillota</taxon>
        <taxon>Clostridia</taxon>
        <taxon>Eubacteriales</taxon>
        <taxon>Peptococcaceae</taxon>
        <taxon>Desulfofundulus</taxon>
    </lineage>
</organism>
<protein>
    <recommendedName>
        <fullName evidence="4">3-hydroxybutyryl-CoA dehydrogenase</fullName>
    </recommendedName>
</protein>
<dbReference type="Proteomes" id="UP000271256">
    <property type="component" value="Unassembled WGS sequence"/>
</dbReference>
<dbReference type="InterPro" id="IPR006176">
    <property type="entry name" value="3-OHacyl-CoA_DH_NAD-bd"/>
</dbReference>
<feature type="domain" description="3-hydroxyacyl-CoA dehydrogenase C-terminal" evidence="7">
    <location>
        <begin position="184"/>
        <end position="280"/>
    </location>
</feature>
<feature type="domain" description="3-hydroxyacyl-CoA dehydrogenase NAD binding" evidence="8">
    <location>
        <begin position="3"/>
        <end position="181"/>
    </location>
</feature>
<evidence type="ECO:0000256" key="5">
    <source>
        <dbReference type="PIRSR" id="PIRSR000105-1"/>
    </source>
</evidence>
<dbReference type="PANTHER" id="PTHR48075:SF5">
    <property type="entry name" value="3-HYDROXYBUTYRYL-COA DEHYDROGENASE"/>
    <property type="match status" value="1"/>
</dbReference>
<proteinExistence type="inferred from homology"/>
<feature type="binding site" evidence="6">
    <location>
        <position position="117"/>
    </location>
    <ligand>
        <name>NAD(+)</name>
        <dbReference type="ChEBI" id="CHEBI:57540"/>
    </ligand>
</feature>
<dbReference type="InterPro" id="IPR022694">
    <property type="entry name" value="3-OHacyl-CoA_DH"/>
</dbReference>
<dbReference type="InterPro" id="IPR036291">
    <property type="entry name" value="NAD(P)-bd_dom_sf"/>
</dbReference>
<name>A0A494WVE3_9FIRM</name>
<comment type="caution">
    <text evidence="9">The sequence shown here is derived from an EMBL/GenBank/DDBJ whole genome shotgun (WGS) entry which is preliminary data.</text>
</comment>
<evidence type="ECO:0000256" key="1">
    <source>
        <dbReference type="ARBA" id="ARBA00005086"/>
    </source>
</evidence>
<dbReference type="SUPFAM" id="SSF51735">
    <property type="entry name" value="NAD(P)-binding Rossmann-fold domains"/>
    <property type="match status" value="1"/>
</dbReference>
<dbReference type="GO" id="GO:0008691">
    <property type="term" value="F:3-hydroxybutyryl-CoA dehydrogenase activity"/>
    <property type="evidence" value="ECO:0007669"/>
    <property type="project" value="TreeGrafter"/>
</dbReference>
<evidence type="ECO:0000256" key="6">
    <source>
        <dbReference type="PIRSR" id="PIRSR000105-2"/>
    </source>
</evidence>
<keyword evidence="6" id="KW-0520">NAD</keyword>